<protein>
    <recommendedName>
        <fullName evidence="4">Protein G-related albumin-binding (GA) module domain-containing protein</fullName>
    </recommendedName>
</protein>
<evidence type="ECO:0000313" key="6">
    <source>
        <dbReference type="Proteomes" id="UP000501747"/>
    </source>
</evidence>
<dbReference type="Gene3D" id="1.20.5.420">
    <property type="entry name" value="Immunoglobulin FC, subunit C"/>
    <property type="match status" value="1"/>
</dbReference>
<dbReference type="AlphaFoldDB" id="A0A6G8AXF4"/>
<evidence type="ECO:0000313" key="5">
    <source>
        <dbReference type="EMBL" id="QIL49676.1"/>
    </source>
</evidence>
<evidence type="ECO:0000256" key="3">
    <source>
        <dbReference type="SAM" id="MobiDB-lite"/>
    </source>
</evidence>
<gene>
    <name evidence="5" type="ORF">G7082_14780</name>
</gene>
<dbReference type="EMBL" id="CP049887">
    <property type="protein sequence ID" value="QIL49676.1"/>
    <property type="molecule type" value="Genomic_DNA"/>
</dbReference>
<feature type="compositionally biased region" description="Low complexity" evidence="3">
    <location>
        <begin position="171"/>
        <end position="187"/>
    </location>
</feature>
<evidence type="ECO:0000256" key="1">
    <source>
        <dbReference type="ARBA" id="ARBA00022729"/>
    </source>
</evidence>
<dbReference type="Gene3D" id="1.20.120.1850">
    <property type="entry name" value="Ebh helix bundles repeating unit (S and A modules)"/>
    <property type="match status" value="1"/>
</dbReference>
<dbReference type="InterPro" id="IPR022263">
    <property type="entry name" value="KxYKxGKxW"/>
</dbReference>
<accession>A0A6G8AXF4</accession>
<evidence type="ECO:0000259" key="4">
    <source>
        <dbReference type="Pfam" id="PF01468"/>
    </source>
</evidence>
<name>A0A6G8AXF4_9ENTE</name>
<dbReference type="Pfam" id="PF01468">
    <property type="entry name" value="GA"/>
    <property type="match status" value="4"/>
</dbReference>
<feature type="domain" description="Protein G-related albumin-binding (GA) module" evidence="4">
    <location>
        <begin position="610"/>
        <end position="651"/>
    </location>
</feature>
<dbReference type="RefSeq" id="WP_166035961.1">
    <property type="nucleotide sequence ID" value="NZ_CP049887.1"/>
</dbReference>
<keyword evidence="6" id="KW-1185">Reference proteome</keyword>
<feature type="domain" description="Protein G-related albumin-binding (GA) module" evidence="4">
    <location>
        <begin position="481"/>
        <end position="533"/>
    </location>
</feature>
<feature type="domain" description="Protein G-related albumin-binding (GA) module" evidence="4">
    <location>
        <begin position="546"/>
        <end position="587"/>
    </location>
</feature>
<dbReference type="Proteomes" id="UP000501747">
    <property type="component" value="Chromosome"/>
</dbReference>
<proteinExistence type="predicted"/>
<sequence>MKSNQRGIKEILGVYEPKHRVTMHKSKKQWVAKGLLFGTLLLAGSAVQATSVQGESWTPNTVEQISSRITEGQKSIKMIEGDTVYNIGLAINIKDPMQLLFDNGFSEGDQYTMAVGTEISWDGNHVTVKDPSGKVIGDKVVSNDAKHNPNAPVAGQTSDTPAKSVKTDSKGNVVTNINTGGNNGTSVKPKEEGTTQTKPGVKPEGNGNGEKPKPTDPTKPVKPVDPTNLEKDETLKKLEVELKKEQTELEALQTELEKLKADLASTQQENQDKIAALELKIANLEEQLASMTGRSSSSEIEAAQAAADQADNKKAEIEIPLANKQAEKAQLEERMIQIQSKLDTLQSEGAPEENAEQWQQSVEECQVQLAEFSMMIEKLNQEIIGLEAELATAQAEYDAALAHLNELENQETPMTVEELEAAIKEANKELEEVKAQAEAKEKELQTQIDALEVKVAEQEKKVADLEAKISDLKGEESPAAALKKRQDYAKNEIANMEFLPGEAKSTYTYMVEHATTVLEVDHILDEARDLNQKCQEGQIIDAIKRAQFNAKREIAVMETITAEERSYFNWLIDEADSVEEVETRLEHMWELENNQKGSVTTPEEVFEKIKLNAMKEIDEMTNMPEHQREMFKKEVSEAKTLEEVDLALGEAGYINSGMASVELRQAKEDAQDELAIMDMLTKEEYSVFSNRIDRATSLDEVEKIMVEAYKIEAERILEQAKNDAREYILSLSNFDYNHPEYSKEELLDIRLATCKTLEEVEMEIKYAEEINEFQNPHRPATTGDKDNAINNILGYRYLSEQECAEYEVKIESAELMGEIFELQREMVQISSERINAAYDEINQAFVDGKITEQEREDYIWYVDHGYTLEALNLQMESFREDIADR</sequence>
<dbReference type="Gene3D" id="1.10.8.40">
    <property type="entry name" value="Albumin-binding domain"/>
    <property type="match status" value="1"/>
</dbReference>
<reference evidence="5 6" key="1">
    <citation type="submission" date="2020-03" db="EMBL/GenBank/DDBJ databases">
        <title>Vagococcus sp. nov., isolated from beetles.</title>
        <authorList>
            <person name="Hyun D.-W."/>
            <person name="Bae J.-W."/>
        </authorList>
    </citation>
    <scope>NUCLEOTIDE SEQUENCE [LARGE SCALE GENOMIC DNA]</scope>
    <source>
        <strain evidence="5 6">HDW17B</strain>
    </source>
</reference>
<feature type="region of interest" description="Disordered" evidence="3">
    <location>
        <begin position="130"/>
        <end position="233"/>
    </location>
</feature>
<dbReference type="InterPro" id="IPR002988">
    <property type="entry name" value="GA_module"/>
</dbReference>
<dbReference type="Pfam" id="PF19258">
    <property type="entry name" value="KxYKxGKxW_sig"/>
    <property type="match status" value="1"/>
</dbReference>
<keyword evidence="1" id="KW-0732">Signal</keyword>
<keyword evidence="2" id="KW-0175">Coiled coil</keyword>
<feature type="domain" description="Protein G-related albumin-binding (GA) module" evidence="4">
    <location>
        <begin position="662"/>
        <end position="708"/>
    </location>
</feature>
<organism evidence="5 6">
    <name type="scientific">Vagococcus hydrophili</name>
    <dbReference type="NCBI Taxonomy" id="2714947"/>
    <lineage>
        <taxon>Bacteria</taxon>
        <taxon>Bacillati</taxon>
        <taxon>Bacillota</taxon>
        <taxon>Bacilli</taxon>
        <taxon>Lactobacillales</taxon>
        <taxon>Enterococcaceae</taxon>
        <taxon>Vagococcus</taxon>
    </lineage>
</organism>
<dbReference type="KEGG" id="vhy:G7082_14780"/>
<feature type="coiled-coil region" evidence="2">
    <location>
        <begin position="663"/>
        <end position="726"/>
    </location>
</feature>
<evidence type="ECO:0000256" key="2">
    <source>
        <dbReference type="SAM" id="Coils"/>
    </source>
</evidence>